<keyword evidence="1" id="KW-1133">Transmembrane helix</keyword>
<keyword evidence="1" id="KW-0812">Transmembrane</keyword>
<feature type="signal peptide" evidence="2">
    <location>
        <begin position="1"/>
        <end position="20"/>
    </location>
</feature>
<evidence type="ECO:0000256" key="1">
    <source>
        <dbReference type="SAM" id="Phobius"/>
    </source>
</evidence>
<feature type="transmembrane region" description="Helical" evidence="1">
    <location>
        <begin position="73"/>
        <end position="99"/>
    </location>
</feature>
<evidence type="ECO:0000313" key="3">
    <source>
        <dbReference type="EMBL" id="CAL7936028.1"/>
    </source>
</evidence>
<accession>A0ABP1N4X8</accession>
<evidence type="ECO:0000313" key="4">
    <source>
        <dbReference type="Proteomes" id="UP001642520"/>
    </source>
</evidence>
<comment type="caution">
    <text evidence="3">The sequence shown here is derived from an EMBL/GenBank/DDBJ whole genome shotgun (WGS) entry which is preliminary data.</text>
</comment>
<organism evidence="3 4">
    <name type="scientific">Xylocopa violacea</name>
    <name type="common">Violet carpenter bee</name>
    <name type="synonym">Apis violacea</name>
    <dbReference type="NCBI Taxonomy" id="135666"/>
    <lineage>
        <taxon>Eukaryota</taxon>
        <taxon>Metazoa</taxon>
        <taxon>Ecdysozoa</taxon>
        <taxon>Arthropoda</taxon>
        <taxon>Hexapoda</taxon>
        <taxon>Insecta</taxon>
        <taxon>Pterygota</taxon>
        <taxon>Neoptera</taxon>
        <taxon>Endopterygota</taxon>
        <taxon>Hymenoptera</taxon>
        <taxon>Apocrita</taxon>
        <taxon>Aculeata</taxon>
        <taxon>Apoidea</taxon>
        <taxon>Anthophila</taxon>
        <taxon>Apidae</taxon>
        <taxon>Xylocopa</taxon>
        <taxon>Xylocopa</taxon>
    </lineage>
</organism>
<evidence type="ECO:0008006" key="5">
    <source>
        <dbReference type="Google" id="ProtNLM"/>
    </source>
</evidence>
<evidence type="ECO:0000256" key="2">
    <source>
        <dbReference type="SAM" id="SignalP"/>
    </source>
</evidence>
<reference evidence="3 4" key="1">
    <citation type="submission" date="2024-08" db="EMBL/GenBank/DDBJ databases">
        <authorList>
            <person name="Will J Nash"/>
            <person name="Angela Man"/>
            <person name="Seanna McTaggart"/>
            <person name="Kendall Baker"/>
            <person name="Tom Barker"/>
            <person name="Leah Catchpole"/>
            <person name="Alex Durrant"/>
            <person name="Karim Gharbi"/>
            <person name="Naomi Irish"/>
            <person name="Gemy Kaithakottil"/>
            <person name="Debby Ku"/>
            <person name="Aaliyah Providence"/>
            <person name="Felix Shaw"/>
            <person name="David Swarbreck"/>
            <person name="Chris Watkins"/>
            <person name="Ann M. McCartney"/>
            <person name="Giulio Formenti"/>
            <person name="Alice Mouton"/>
            <person name="Noel Vella"/>
            <person name="Bjorn M von Reumont"/>
            <person name="Adriana Vella"/>
            <person name="Wilfried Haerty"/>
        </authorList>
    </citation>
    <scope>NUCLEOTIDE SEQUENCE [LARGE SCALE GENOMIC DNA]</scope>
</reference>
<name>A0ABP1N4X8_XYLVO</name>
<sequence length="179" mass="19884">MSRVTILLLLLCFNAGLSYGTECSFGNKNILSRLIDSCPGLLDSADKSYCCYDIDNNSVYCCDYSEFLFKASWVLLVVIITVVILLGMLLLCILCLCCSCCPWYRRRHRGTVYGKVVPTVVRVIQSPASVPQPNPQYTNTAFATSSTGLSDPPTYSEVVYEKQAPYNPNYVSTILNNVK</sequence>
<protein>
    <recommendedName>
        <fullName evidence="5">Protein shisa-5-like</fullName>
    </recommendedName>
</protein>
<keyword evidence="2" id="KW-0732">Signal</keyword>
<dbReference type="EMBL" id="CAXAJV020001286">
    <property type="protein sequence ID" value="CAL7936028.1"/>
    <property type="molecule type" value="Genomic_DNA"/>
</dbReference>
<keyword evidence="1" id="KW-0472">Membrane</keyword>
<gene>
    <name evidence="3" type="ORF">XYLVIOL_LOCUS1950</name>
</gene>
<feature type="chain" id="PRO_5046889607" description="Protein shisa-5-like" evidence="2">
    <location>
        <begin position="21"/>
        <end position="179"/>
    </location>
</feature>
<keyword evidence="4" id="KW-1185">Reference proteome</keyword>
<dbReference type="Proteomes" id="UP001642520">
    <property type="component" value="Unassembled WGS sequence"/>
</dbReference>
<proteinExistence type="predicted"/>